<evidence type="ECO:0000313" key="1">
    <source>
        <dbReference type="EMBL" id="SCM69698.1"/>
    </source>
</evidence>
<gene>
    <name evidence="1" type="ORF">KARMA_3938</name>
</gene>
<name>A0A1M4N6K5_9RHOB</name>
<reference evidence="2" key="1">
    <citation type="submission" date="2016-09" db="EMBL/GenBank/DDBJ databases">
        <authorList>
            <person name="Wibberg D."/>
        </authorList>
    </citation>
    <scope>NUCLEOTIDE SEQUENCE [LARGE SCALE GENOMIC DNA]</scope>
</reference>
<dbReference type="EMBL" id="FMJB01000065">
    <property type="protein sequence ID" value="SCM69698.1"/>
    <property type="molecule type" value="Genomic_DNA"/>
</dbReference>
<dbReference type="Proteomes" id="UP000184085">
    <property type="component" value="Unassembled WGS sequence"/>
</dbReference>
<organism evidence="1 2">
    <name type="scientific">Donghicola eburneus</name>
    <dbReference type="NCBI Taxonomy" id="393278"/>
    <lineage>
        <taxon>Bacteria</taxon>
        <taxon>Pseudomonadati</taxon>
        <taxon>Pseudomonadota</taxon>
        <taxon>Alphaproteobacteria</taxon>
        <taxon>Rhodobacterales</taxon>
        <taxon>Roseobacteraceae</taxon>
        <taxon>Donghicola</taxon>
    </lineage>
</organism>
<proteinExistence type="predicted"/>
<accession>A0A1M4N6K5</accession>
<sequence>MMVRIVRMVRQFLSQLGNASKSLIYIGTYARGEVMGNTLTILTASPVHCIPPIAGRWLRLSCDLAELLRGLMTNEGKEGLRRGFDLVPMPPFKSVGVTGGSTVLLSLPNPEKKSGEKSW</sequence>
<keyword evidence="2" id="KW-1185">Reference proteome</keyword>
<protein>
    <submittedName>
        <fullName evidence="1">Uncharacterized protein</fullName>
    </submittedName>
</protein>
<evidence type="ECO:0000313" key="2">
    <source>
        <dbReference type="Proteomes" id="UP000184085"/>
    </source>
</evidence>
<dbReference type="AlphaFoldDB" id="A0A1M4N6K5"/>